<sequence length="83" mass="9138">MLALPCVRQPHTGARPSAARHSFNAPACARQKHVWAGAGARRPNSGAWTRATRQESRHDGRRTAAYFPMHWHVLRGTGRGSGK</sequence>
<comment type="caution">
    <text evidence="2">The sequence shown here is derived from an EMBL/GenBank/DDBJ whole genome shotgun (WGS) entry which is preliminary data.</text>
</comment>
<feature type="region of interest" description="Disordered" evidence="1">
    <location>
        <begin position="1"/>
        <end position="24"/>
    </location>
</feature>
<evidence type="ECO:0000256" key="1">
    <source>
        <dbReference type="SAM" id="MobiDB-lite"/>
    </source>
</evidence>
<name>A0ABS8VHN1_DATST</name>
<feature type="region of interest" description="Disordered" evidence="1">
    <location>
        <begin position="36"/>
        <end position="63"/>
    </location>
</feature>
<reference evidence="2 3" key="1">
    <citation type="journal article" date="2021" name="BMC Genomics">
        <title>Datura genome reveals duplications of psychoactive alkaloid biosynthetic genes and high mutation rate following tissue culture.</title>
        <authorList>
            <person name="Rajewski A."/>
            <person name="Carter-House D."/>
            <person name="Stajich J."/>
            <person name="Litt A."/>
        </authorList>
    </citation>
    <scope>NUCLEOTIDE SEQUENCE [LARGE SCALE GENOMIC DNA]</scope>
    <source>
        <strain evidence="2">AR-01</strain>
    </source>
</reference>
<feature type="non-terminal residue" evidence="2">
    <location>
        <position position="83"/>
    </location>
</feature>
<accession>A0ABS8VHN1</accession>
<proteinExistence type="predicted"/>
<feature type="compositionally biased region" description="Basic and acidic residues" evidence="1">
    <location>
        <begin position="52"/>
        <end position="62"/>
    </location>
</feature>
<gene>
    <name evidence="2" type="ORF">HAX54_034426</name>
</gene>
<protein>
    <submittedName>
        <fullName evidence="2">Uncharacterized protein</fullName>
    </submittedName>
</protein>
<dbReference type="EMBL" id="JACEIK010004443">
    <property type="protein sequence ID" value="MCD9645465.1"/>
    <property type="molecule type" value="Genomic_DNA"/>
</dbReference>
<keyword evidence="3" id="KW-1185">Reference proteome</keyword>
<organism evidence="2 3">
    <name type="scientific">Datura stramonium</name>
    <name type="common">Jimsonweed</name>
    <name type="synonym">Common thornapple</name>
    <dbReference type="NCBI Taxonomy" id="4076"/>
    <lineage>
        <taxon>Eukaryota</taxon>
        <taxon>Viridiplantae</taxon>
        <taxon>Streptophyta</taxon>
        <taxon>Embryophyta</taxon>
        <taxon>Tracheophyta</taxon>
        <taxon>Spermatophyta</taxon>
        <taxon>Magnoliopsida</taxon>
        <taxon>eudicotyledons</taxon>
        <taxon>Gunneridae</taxon>
        <taxon>Pentapetalae</taxon>
        <taxon>asterids</taxon>
        <taxon>lamiids</taxon>
        <taxon>Solanales</taxon>
        <taxon>Solanaceae</taxon>
        <taxon>Solanoideae</taxon>
        <taxon>Datureae</taxon>
        <taxon>Datura</taxon>
    </lineage>
</organism>
<evidence type="ECO:0000313" key="3">
    <source>
        <dbReference type="Proteomes" id="UP000823775"/>
    </source>
</evidence>
<evidence type="ECO:0000313" key="2">
    <source>
        <dbReference type="EMBL" id="MCD9645465.1"/>
    </source>
</evidence>
<dbReference type="Proteomes" id="UP000823775">
    <property type="component" value="Unassembled WGS sequence"/>
</dbReference>